<dbReference type="GO" id="GO:0016887">
    <property type="term" value="F:ATP hydrolysis activity"/>
    <property type="evidence" value="ECO:0007669"/>
    <property type="project" value="InterPro"/>
</dbReference>
<dbReference type="InterPro" id="IPR003959">
    <property type="entry name" value="ATPase_AAA_core"/>
</dbReference>
<dbReference type="EMBL" id="CP043329">
    <property type="protein sequence ID" value="QEK51033.1"/>
    <property type="molecule type" value="Genomic_DNA"/>
</dbReference>
<dbReference type="RefSeq" id="WP_149074097.1">
    <property type="nucleotide sequence ID" value="NZ_CP043329.1"/>
</dbReference>
<dbReference type="GO" id="GO:0006302">
    <property type="term" value="P:double-strand break repair"/>
    <property type="evidence" value="ECO:0007669"/>
    <property type="project" value="TreeGrafter"/>
</dbReference>
<keyword evidence="3" id="KW-1185">Reference proteome</keyword>
<feature type="domain" description="ATPase AAA-type core" evidence="1">
    <location>
        <begin position="23"/>
        <end position="311"/>
    </location>
</feature>
<dbReference type="InterPro" id="IPR027417">
    <property type="entry name" value="P-loop_NTPase"/>
</dbReference>
<dbReference type="PIRSF" id="PIRSF029347">
    <property type="entry name" value="RecF"/>
    <property type="match status" value="1"/>
</dbReference>
<dbReference type="GO" id="GO:0000731">
    <property type="term" value="P:DNA synthesis involved in DNA repair"/>
    <property type="evidence" value="ECO:0007669"/>
    <property type="project" value="TreeGrafter"/>
</dbReference>
<sequence length="363" mass="41884">MITKIEIEGYKSIKHLSINLLPINILLGGNGVGKSNFISLFTLIRNIYNRNLENYVLTKGGADSLLHFGKKNTKEINIDIYFGTALRAENRFILGLQSGNNDNLFIKYTKTAFNSYDRWHIQDFETNVKESQFATFNHRQAYYVNYRLMQFDVYHFHDTSDTSPLKGMCDLHDNIRLRRNGSNLASFLYYLKEKEPKHFKRIELTVKSIAPFFDRFVLQPNRLNERKIQLEWQEKGFPDSYFNASHLSDGTLRFICLATLLMQPKPPATIIIDEPELGLHPVAINKLAALIRKASENTQIIISTQSINLIDNFSPEDIIVTDRSKDGSVFKRLNSEDLQDWLTEYSLGDLWGKNQLGAQPYSI</sequence>
<dbReference type="GO" id="GO:0005524">
    <property type="term" value="F:ATP binding"/>
    <property type="evidence" value="ECO:0007669"/>
    <property type="project" value="InterPro"/>
</dbReference>
<dbReference type="Gene3D" id="3.40.50.300">
    <property type="entry name" value="P-loop containing nucleotide triphosphate hydrolases"/>
    <property type="match status" value="1"/>
</dbReference>
<proteinExistence type="predicted"/>
<dbReference type="InterPro" id="IPR014555">
    <property type="entry name" value="RecF-like"/>
</dbReference>
<dbReference type="AlphaFoldDB" id="A0A5C0VGN4"/>
<dbReference type="SUPFAM" id="SSF52540">
    <property type="entry name" value="P-loop containing nucleoside triphosphate hydrolases"/>
    <property type="match status" value="1"/>
</dbReference>
<gene>
    <name evidence="2" type="ORF">FYC62_04610</name>
</gene>
<dbReference type="PANTHER" id="PTHR32182">
    <property type="entry name" value="DNA REPLICATION AND REPAIR PROTEIN RECF"/>
    <property type="match status" value="1"/>
</dbReference>
<name>A0A5C0VGN4_9SPHI</name>
<evidence type="ECO:0000313" key="2">
    <source>
        <dbReference type="EMBL" id="QEK51033.1"/>
    </source>
</evidence>
<dbReference type="KEGG" id="pej:FYC62_04610"/>
<dbReference type="PANTHER" id="PTHR32182:SF22">
    <property type="entry name" value="ATP-DEPENDENT ENDONUCLEASE, OLD FAMILY-RELATED"/>
    <property type="match status" value="1"/>
</dbReference>
<dbReference type="Pfam" id="PF13304">
    <property type="entry name" value="AAA_21"/>
    <property type="match status" value="1"/>
</dbReference>
<evidence type="ECO:0000259" key="1">
    <source>
        <dbReference type="Pfam" id="PF13304"/>
    </source>
</evidence>
<accession>A0A5C0VGN4</accession>
<organism evidence="2 3">
    <name type="scientific">Pedobacter aquae</name>
    <dbReference type="NCBI Taxonomy" id="2605747"/>
    <lineage>
        <taxon>Bacteria</taxon>
        <taxon>Pseudomonadati</taxon>
        <taxon>Bacteroidota</taxon>
        <taxon>Sphingobacteriia</taxon>
        <taxon>Sphingobacteriales</taxon>
        <taxon>Sphingobacteriaceae</taxon>
        <taxon>Pedobacter</taxon>
    </lineage>
</organism>
<evidence type="ECO:0000313" key="3">
    <source>
        <dbReference type="Proteomes" id="UP000323653"/>
    </source>
</evidence>
<dbReference type="CDD" id="cd00267">
    <property type="entry name" value="ABC_ATPase"/>
    <property type="match status" value="1"/>
</dbReference>
<protein>
    <submittedName>
        <fullName evidence="2">AAA family ATPase</fullName>
    </submittedName>
</protein>
<reference evidence="2 3" key="1">
    <citation type="submission" date="2019-08" db="EMBL/GenBank/DDBJ databases">
        <title>Pedobacter sp. nov., isolated from Han river, South Korea.</title>
        <authorList>
            <person name="Lee D.-H."/>
            <person name="Kim Y.-S."/>
            <person name="Hwang E.-M."/>
            <person name="Le Tran T.C."/>
            <person name="Cha C.-J."/>
        </authorList>
    </citation>
    <scope>NUCLEOTIDE SEQUENCE [LARGE SCALE GENOMIC DNA]</scope>
    <source>
        <strain evidence="2 3">CJ43</strain>
    </source>
</reference>
<dbReference type="Proteomes" id="UP000323653">
    <property type="component" value="Chromosome"/>
</dbReference>